<evidence type="ECO:0000256" key="1">
    <source>
        <dbReference type="ARBA" id="ARBA00004123"/>
    </source>
</evidence>
<feature type="region of interest" description="Disordered" evidence="8">
    <location>
        <begin position="1422"/>
        <end position="1452"/>
    </location>
</feature>
<feature type="compositionally biased region" description="Basic residues" evidence="8">
    <location>
        <begin position="1422"/>
        <end position="1431"/>
    </location>
</feature>
<feature type="compositionally biased region" description="Low complexity" evidence="8">
    <location>
        <begin position="1027"/>
        <end position="1038"/>
    </location>
</feature>
<organism evidence="10 11">
    <name type="scientific">Esox lucius</name>
    <name type="common">Northern pike</name>
    <dbReference type="NCBI Taxonomy" id="8010"/>
    <lineage>
        <taxon>Eukaryota</taxon>
        <taxon>Metazoa</taxon>
        <taxon>Chordata</taxon>
        <taxon>Craniata</taxon>
        <taxon>Vertebrata</taxon>
        <taxon>Euteleostomi</taxon>
        <taxon>Actinopterygii</taxon>
        <taxon>Neopterygii</taxon>
        <taxon>Teleostei</taxon>
        <taxon>Protacanthopterygii</taxon>
        <taxon>Esociformes</taxon>
        <taxon>Esocidae</taxon>
        <taxon>Esox</taxon>
    </lineage>
</organism>
<feature type="compositionally biased region" description="Polar residues" evidence="8">
    <location>
        <begin position="1343"/>
        <end position="1355"/>
    </location>
</feature>
<feature type="compositionally biased region" description="Acidic residues" evidence="8">
    <location>
        <begin position="1039"/>
        <end position="1055"/>
    </location>
</feature>
<feature type="compositionally biased region" description="Basic and acidic residues" evidence="8">
    <location>
        <begin position="948"/>
        <end position="962"/>
    </location>
</feature>
<dbReference type="GO" id="GO:0042800">
    <property type="term" value="F:histone H3K4 methyltransferase activity"/>
    <property type="evidence" value="ECO:0007669"/>
    <property type="project" value="InterPro"/>
</dbReference>
<keyword evidence="11" id="KW-1185">Reference proteome</keyword>
<feature type="region of interest" description="Disordered" evidence="8">
    <location>
        <begin position="459"/>
        <end position="618"/>
    </location>
</feature>
<keyword evidence="5" id="KW-0156">Chromatin regulator</keyword>
<keyword evidence="6" id="KW-0539">Nucleus</keyword>
<dbReference type="PROSITE" id="PS50102">
    <property type="entry name" value="RRM"/>
    <property type="match status" value="1"/>
</dbReference>
<dbReference type="GeneTree" id="ENSGT00940000154575"/>
<dbReference type="InterPro" id="IPR000504">
    <property type="entry name" value="RRM_dom"/>
</dbReference>
<feature type="compositionally biased region" description="Acidic residues" evidence="8">
    <location>
        <begin position="938"/>
        <end position="947"/>
    </location>
</feature>
<evidence type="ECO:0000256" key="7">
    <source>
        <dbReference type="PROSITE-ProRule" id="PRU00176"/>
    </source>
</evidence>
<dbReference type="Proteomes" id="UP000265140">
    <property type="component" value="Chromosome 13"/>
</dbReference>
<evidence type="ECO:0000256" key="6">
    <source>
        <dbReference type="ARBA" id="ARBA00023242"/>
    </source>
</evidence>
<dbReference type="GO" id="GO:0048188">
    <property type="term" value="C:Set1C/COMPASS complex"/>
    <property type="evidence" value="ECO:0007669"/>
    <property type="project" value="TreeGrafter"/>
</dbReference>
<evidence type="ECO:0000256" key="3">
    <source>
        <dbReference type="ARBA" id="ARBA00022679"/>
    </source>
</evidence>
<feature type="compositionally biased region" description="Basic and acidic residues" evidence="8">
    <location>
        <begin position="1265"/>
        <end position="1274"/>
    </location>
</feature>
<dbReference type="PANTHER" id="PTHR45814">
    <property type="entry name" value="HISTONE-LYSINE N-METHYLTRANSFERASE SETD1"/>
    <property type="match status" value="1"/>
</dbReference>
<feature type="compositionally biased region" description="Acidic residues" evidence="8">
    <location>
        <begin position="975"/>
        <end position="997"/>
    </location>
</feature>
<reference evidence="10" key="2">
    <citation type="submission" date="2025-08" db="UniProtKB">
        <authorList>
            <consortium name="Ensembl"/>
        </authorList>
    </citation>
    <scope>IDENTIFICATION</scope>
</reference>
<keyword evidence="4" id="KW-0949">S-adenosyl-L-methionine</keyword>
<keyword evidence="7" id="KW-0694">RNA-binding</keyword>
<keyword evidence="2" id="KW-0489">Methyltransferase</keyword>
<evidence type="ECO:0000256" key="5">
    <source>
        <dbReference type="ARBA" id="ARBA00022853"/>
    </source>
</evidence>
<dbReference type="PANTHER" id="PTHR45814:SF1">
    <property type="entry name" value="HISTONE-LYSINE N-METHYLTRANSFERASE SETD1B"/>
    <property type="match status" value="1"/>
</dbReference>
<reference evidence="10" key="3">
    <citation type="submission" date="2025-09" db="UniProtKB">
        <authorList>
            <consortium name="Ensembl"/>
        </authorList>
    </citation>
    <scope>IDENTIFICATION</scope>
</reference>
<keyword evidence="3" id="KW-0808">Transferase</keyword>
<dbReference type="GO" id="GO:0003723">
    <property type="term" value="F:RNA binding"/>
    <property type="evidence" value="ECO:0007669"/>
    <property type="project" value="UniProtKB-UniRule"/>
</dbReference>
<feature type="region of interest" description="Disordered" evidence="8">
    <location>
        <begin position="869"/>
        <end position="900"/>
    </location>
</feature>
<feature type="region of interest" description="Disordered" evidence="8">
    <location>
        <begin position="1265"/>
        <end position="1288"/>
    </location>
</feature>
<dbReference type="Pfam" id="PF00076">
    <property type="entry name" value="RRM_1"/>
    <property type="match status" value="1"/>
</dbReference>
<comment type="subcellular location">
    <subcellularLocation>
        <location evidence="1">Nucleus</location>
    </subcellularLocation>
</comment>
<dbReference type="InterPro" id="IPR012677">
    <property type="entry name" value="Nucleotide-bd_a/b_plait_sf"/>
</dbReference>
<evidence type="ECO:0000313" key="11">
    <source>
        <dbReference type="Proteomes" id="UP000265140"/>
    </source>
</evidence>
<evidence type="ECO:0000313" key="10">
    <source>
        <dbReference type="Ensembl" id="ENSELUP00000097604.1"/>
    </source>
</evidence>
<evidence type="ECO:0000256" key="2">
    <source>
        <dbReference type="ARBA" id="ARBA00022603"/>
    </source>
</evidence>
<protein>
    <recommendedName>
        <fullName evidence="9">RRM domain-containing protein</fullName>
    </recommendedName>
</protein>
<feature type="region of interest" description="Disordered" evidence="8">
    <location>
        <begin position="934"/>
        <end position="1059"/>
    </location>
</feature>
<feature type="region of interest" description="Disordered" evidence="8">
    <location>
        <begin position="1342"/>
        <end position="1401"/>
    </location>
</feature>
<feature type="compositionally biased region" description="Basic and acidic residues" evidence="8">
    <location>
        <begin position="556"/>
        <end position="577"/>
    </location>
</feature>
<dbReference type="GO" id="GO:0032259">
    <property type="term" value="P:methylation"/>
    <property type="evidence" value="ECO:0007669"/>
    <property type="project" value="UniProtKB-KW"/>
</dbReference>
<evidence type="ECO:0000256" key="4">
    <source>
        <dbReference type="ARBA" id="ARBA00022691"/>
    </source>
</evidence>
<dbReference type="InterPro" id="IPR044570">
    <property type="entry name" value="Set1-like"/>
</dbReference>
<feature type="compositionally biased region" description="Polar residues" evidence="8">
    <location>
        <begin position="505"/>
        <end position="514"/>
    </location>
</feature>
<proteinExistence type="predicted"/>
<dbReference type="FunFam" id="3.30.70.330:FF:000178">
    <property type="entry name" value="Histone-lysine N-methyltransferase"/>
    <property type="match status" value="1"/>
</dbReference>
<dbReference type="Gene3D" id="3.30.70.330">
    <property type="match status" value="1"/>
</dbReference>
<reference evidence="10 11" key="1">
    <citation type="submission" date="2020-02" db="EMBL/GenBank/DDBJ databases">
        <title>Esox lucius (northern pike) genome, fEsoLuc1, primary haplotype.</title>
        <authorList>
            <person name="Myers G."/>
            <person name="Karagic N."/>
            <person name="Meyer A."/>
            <person name="Pippel M."/>
            <person name="Reichard M."/>
            <person name="Winkler S."/>
            <person name="Tracey A."/>
            <person name="Sims Y."/>
            <person name="Howe K."/>
            <person name="Rhie A."/>
            <person name="Formenti G."/>
            <person name="Durbin R."/>
            <person name="Fedrigo O."/>
            <person name="Jarvis E.D."/>
        </authorList>
    </citation>
    <scope>NUCLEOTIDE SEQUENCE [LARGE SCALE GENOMIC DNA]</scope>
</reference>
<feature type="domain" description="RRM" evidence="9">
    <location>
        <begin position="91"/>
        <end position="169"/>
    </location>
</feature>
<sequence length="1516" mass="167644">MENNHHKIHGEKHPQHWRSCKLIIDPALKNGFHKVYRYDGQHFNMPVKDLGVFPVDTVRDPRIFHIWTKFRDIDLLVPKFKIDECYVGPPKEVTFARLNDNVKESFLTDMCKKYGQIEEVEILYNPKNKKHLGIAKVIFDTVKAAKDSVEHLHGISVMGNIIHVELDPEGKNRMLYFHLLVSGLYTPWTLPLGSDDALQSLTNCFQDSKPLHRLTDGISQLTQSIFSPASVATPLSLDTAYSSICQDTPGSFGQTPLSLGTPRTPCLSVTPLSQDSCYSSQHTTPVHQISQAEHSFTCGAHRRLRRDVCYYQPGRPYVRSHQRNSELSSLLKPMQPPHARLPLQFQTQASDRGYKSSRYQNPPSLAVDNPVTEPPLHLSGPEQESFGVPSLPPPSESFPLGSRFARAQSVNMVPLKERPPSPLSEPDVDISDCSPGSPAPAAESHSLDSRIEMLLRKTSGSCPSLHGETAVDAPVPSQDSPASPSFPVFMDSPEPERNPGPGGSPTASPRNTTGDGLEDVSPNPLPECEGDKLITEVPAPIWTSQPPRPSGTHSVTPRERSEAITKGHADPTTSDKKNIRREHHSLSLPQRLHEPMENEDISDGERSGTSVPKCNGSEGITDTSVPFLPHCLPVSSISHPVPVPSSNPHNLLPFSNPPPPITPFNLPIRFPPSNPPPHIRCSVPPIPVPLSSGVIPIPPPGFPLLPPPVRLRGTPPPMAAPPSVLQPFYPYPLNTLHAVHLDRVNSVSGCGGMPVSFAGPPWPLPPIMPAFDPSVPPPGYRPLLEDPRKATVEKVLAVVTVELKSIVKKDINRKIIEGIAFRAFDEWWNSQEQKAKSITSVKAREGLEDVMTKPRDLLKQIIGQHGARTLPSFRVKRKESDDATTSGDSQRKWPTSPVNEVLDNAVLESEIINGTSDRSPKHLRFPAVRRRHARPLELDSEGEEEEISREKEEQPMTNKEENTATADTVSQHKEDEDDDVDEQKEEVDQDKDNDDNDQSTKMTRVLSPNEEDAKVSLSEAESHPSKSSEYLSDSSPSEVSEDSSDYDSSSDQETEGGDREVECVVLSSDEEEMVVESPATPPAMPSAPLTPGTQLDFLDESELVLRDQPWEEQRLVCVNGGALGFTRRTCPGMDLLPSQNERDLLAPSPIALPVVETDVEVQIGGFEWSAQSPDIRENLRPLTPTGSLVDSDSDLLFKRKSTPPAGLEVELPRTPGRGAGAVLESEEDNLHRLFSLSPTDSELFSQHRTTHPPAAASYLVYEEDRPRTPGKDDGTLWNPPTPWRAPVTPGRGTCFTEGGPGFSPPSCSPLSTSLYIRTPRTPGRDFMPIKRTLQNAALIKASPQRTNATASSCNESPADSAISASSPISRSESLSEAADSGDVWPIPHLGPRSRAPQQGLEVQRARENCPWRRVQRRMRWRERRRTRRRQRMSSVQRAVLSSGPSASPCFRRRSQREETVVLHGVWREGLDEEDAKLLEETYDRLLQQDNGFSWLSDTLWVPHPHILYHRLSPPPS</sequence>
<evidence type="ECO:0000256" key="8">
    <source>
        <dbReference type="SAM" id="MobiDB-lite"/>
    </source>
</evidence>
<feature type="compositionally biased region" description="Low complexity" evidence="8">
    <location>
        <begin position="1356"/>
        <end position="1377"/>
    </location>
</feature>
<dbReference type="SUPFAM" id="SSF54928">
    <property type="entry name" value="RNA-binding domain, RBD"/>
    <property type="match status" value="1"/>
</dbReference>
<feature type="region of interest" description="Disordered" evidence="8">
    <location>
        <begin position="349"/>
        <end position="446"/>
    </location>
</feature>
<feature type="compositionally biased region" description="Polar residues" evidence="8">
    <location>
        <begin position="607"/>
        <end position="618"/>
    </location>
</feature>
<name>A0AAY5L8V4_ESOLU</name>
<accession>A0AAY5L8V4</accession>
<evidence type="ECO:0000259" key="9">
    <source>
        <dbReference type="PROSITE" id="PS50102"/>
    </source>
</evidence>
<dbReference type="InterPro" id="IPR035979">
    <property type="entry name" value="RBD_domain_sf"/>
</dbReference>
<gene>
    <name evidence="10" type="primary">SETD1B</name>
</gene>
<feature type="compositionally biased region" description="Polar residues" evidence="8">
    <location>
        <begin position="883"/>
        <end position="898"/>
    </location>
</feature>
<dbReference type="Ensembl" id="ENSELUT00000101258.1">
    <property type="protein sequence ID" value="ENSELUP00000097604.1"/>
    <property type="gene ID" value="ENSELUG00000022712.3"/>
</dbReference>
<dbReference type="SMART" id="SM00360">
    <property type="entry name" value="RRM"/>
    <property type="match status" value="1"/>
</dbReference>